<dbReference type="AlphaFoldDB" id="A0A1H4EFK3"/>
<feature type="transmembrane region" description="Helical" evidence="1">
    <location>
        <begin position="59"/>
        <end position="80"/>
    </location>
</feature>
<evidence type="ECO:0000313" key="3">
    <source>
        <dbReference type="Proteomes" id="UP000199409"/>
    </source>
</evidence>
<evidence type="ECO:0000313" key="2">
    <source>
        <dbReference type="EMBL" id="SEA83835.1"/>
    </source>
</evidence>
<keyword evidence="1" id="KW-1133">Transmembrane helix</keyword>
<proteinExistence type="predicted"/>
<dbReference type="OrthoDB" id="6400547at2"/>
<protein>
    <submittedName>
        <fullName evidence="2">Uncharacterized protein</fullName>
    </submittedName>
</protein>
<reference evidence="2 3" key="1">
    <citation type="submission" date="2016-10" db="EMBL/GenBank/DDBJ databases">
        <authorList>
            <person name="de Groot N.N."/>
        </authorList>
    </citation>
    <scope>NUCLEOTIDE SEQUENCE [LARGE SCALE GENOMIC DNA]</scope>
    <source>
        <strain evidence="2 3">DSM 7343</strain>
    </source>
</reference>
<dbReference type="Proteomes" id="UP000199409">
    <property type="component" value="Unassembled WGS sequence"/>
</dbReference>
<name>A0A1H4EFK3_9BACT</name>
<sequence length="102" mass="10900">MSEAVSNNDAREAKTEIVEVSTVADMIKGAVEPFAESQRIAAVEGTKQTEIIVKAKTKMFLGICGLVTLIIIIAGIALFLEKDQITEKIIIAIVSFLGGMGF</sequence>
<gene>
    <name evidence="2" type="ORF">SAMN05660420_03364</name>
</gene>
<organism evidence="2 3">
    <name type="scientific">Desulfuromusa kysingii</name>
    <dbReference type="NCBI Taxonomy" id="37625"/>
    <lineage>
        <taxon>Bacteria</taxon>
        <taxon>Pseudomonadati</taxon>
        <taxon>Thermodesulfobacteriota</taxon>
        <taxon>Desulfuromonadia</taxon>
        <taxon>Desulfuromonadales</taxon>
        <taxon>Geopsychrobacteraceae</taxon>
        <taxon>Desulfuromusa</taxon>
    </lineage>
</organism>
<dbReference type="RefSeq" id="WP_092350978.1">
    <property type="nucleotide sequence ID" value="NZ_FNQN01000019.1"/>
</dbReference>
<keyword evidence="1" id="KW-0812">Transmembrane</keyword>
<dbReference type="EMBL" id="FNQN01000019">
    <property type="protein sequence ID" value="SEA83835.1"/>
    <property type="molecule type" value="Genomic_DNA"/>
</dbReference>
<keyword evidence="3" id="KW-1185">Reference proteome</keyword>
<evidence type="ECO:0000256" key="1">
    <source>
        <dbReference type="SAM" id="Phobius"/>
    </source>
</evidence>
<accession>A0A1H4EFK3</accession>
<keyword evidence="1" id="KW-0472">Membrane</keyword>